<evidence type="ECO:0000313" key="2">
    <source>
        <dbReference type="EMBL" id="SZX64785.1"/>
    </source>
</evidence>
<accession>A0A383VGW5</accession>
<protein>
    <recommendedName>
        <fullName evidence="1">Integrase catalytic domain-containing protein</fullName>
    </recommendedName>
</protein>
<dbReference type="GO" id="GO:0003676">
    <property type="term" value="F:nucleic acid binding"/>
    <property type="evidence" value="ECO:0007669"/>
    <property type="project" value="InterPro"/>
</dbReference>
<evidence type="ECO:0000313" key="4">
    <source>
        <dbReference type="Proteomes" id="UP000256970"/>
    </source>
</evidence>
<dbReference type="EMBL" id="FNXT01000571">
    <property type="protein sequence ID" value="SZX65225.1"/>
    <property type="molecule type" value="Genomic_DNA"/>
</dbReference>
<dbReference type="Gene3D" id="1.10.340.70">
    <property type="match status" value="1"/>
</dbReference>
<dbReference type="Pfam" id="PF17921">
    <property type="entry name" value="Integrase_H2C2"/>
    <property type="match status" value="1"/>
</dbReference>
<dbReference type="InterPro" id="IPR041588">
    <property type="entry name" value="Integrase_H2C2"/>
</dbReference>
<dbReference type="InterPro" id="IPR036397">
    <property type="entry name" value="RNaseH_sf"/>
</dbReference>
<dbReference type="PANTHER" id="PTHR37984">
    <property type="entry name" value="PROTEIN CBG26694"/>
    <property type="match status" value="1"/>
</dbReference>
<dbReference type="InterPro" id="IPR012337">
    <property type="entry name" value="RNaseH-like_sf"/>
</dbReference>
<organism evidence="2 4">
    <name type="scientific">Tetradesmus obliquus</name>
    <name type="common">Green alga</name>
    <name type="synonym">Acutodesmus obliquus</name>
    <dbReference type="NCBI Taxonomy" id="3088"/>
    <lineage>
        <taxon>Eukaryota</taxon>
        <taxon>Viridiplantae</taxon>
        <taxon>Chlorophyta</taxon>
        <taxon>core chlorophytes</taxon>
        <taxon>Chlorophyceae</taxon>
        <taxon>CS clade</taxon>
        <taxon>Sphaeropleales</taxon>
        <taxon>Scenedesmaceae</taxon>
        <taxon>Tetradesmus</taxon>
    </lineage>
</organism>
<dbReference type="STRING" id="3088.A0A383VGW5"/>
<reference evidence="2 4" key="1">
    <citation type="submission" date="2016-10" db="EMBL/GenBank/DDBJ databases">
        <authorList>
            <person name="Cai Z."/>
        </authorList>
    </citation>
    <scope>NUCLEOTIDE SEQUENCE [LARGE SCALE GENOMIC DNA]</scope>
</reference>
<dbReference type="InterPro" id="IPR001584">
    <property type="entry name" value="Integrase_cat-core"/>
</dbReference>
<feature type="domain" description="Integrase catalytic" evidence="1">
    <location>
        <begin position="194"/>
        <end position="360"/>
    </location>
</feature>
<evidence type="ECO:0000259" key="1">
    <source>
        <dbReference type="PROSITE" id="PS50994"/>
    </source>
</evidence>
<dbReference type="GO" id="GO:0015074">
    <property type="term" value="P:DNA integration"/>
    <property type="evidence" value="ECO:0007669"/>
    <property type="project" value="InterPro"/>
</dbReference>
<gene>
    <name evidence="2" type="ORF">BQ4739_LOCUS5275</name>
    <name evidence="3" type="ORF">BQ4739_LOCUS5671</name>
</gene>
<dbReference type="Gene3D" id="3.30.420.10">
    <property type="entry name" value="Ribonuclease H-like superfamily/Ribonuclease H"/>
    <property type="match status" value="1"/>
</dbReference>
<dbReference type="Proteomes" id="UP000256970">
    <property type="component" value="Unassembled WGS sequence"/>
</dbReference>
<dbReference type="EMBL" id="FNXT01000460">
    <property type="protein sequence ID" value="SZX64785.1"/>
    <property type="molecule type" value="Genomic_DNA"/>
</dbReference>
<dbReference type="PANTHER" id="PTHR37984:SF5">
    <property type="entry name" value="PROTEIN NYNRIN-LIKE"/>
    <property type="match status" value="1"/>
</dbReference>
<proteinExistence type="predicted"/>
<dbReference type="SUPFAM" id="SSF53098">
    <property type="entry name" value="Ribonuclease H-like"/>
    <property type="match status" value="1"/>
</dbReference>
<dbReference type="PROSITE" id="PS50994">
    <property type="entry name" value="INTEGRASE"/>
    <property type="match status" value="1"/>
</dbReference>
<dbReference type="InterPro" id="IPR050951">
    <property type="entry name" value="Retrovirus_Pol_polyprotein"/>
</dbReference>
<dbReference type="AlphaFoldDB" id="A0A383VGW5"/>
<name>A0A383VGW5_TETOB</name>
<evidence type="ECO:0000313" key="3">
    <source>
        <dbReference type="EMBL" id="SZX65225.1"/>
    </source>
</evidence>
<sequence length="471" mass="52226">MQHHPDPAIAQGDFNRICSMIGQPTVLGAAQFSSLAHRVRNFWTNLSSPAQLAAAAAQAKRPSNRTVSLVLGPGRHAQPVKAAASQLLQNGTVPEGTAAEKSRVNKRLQYYTWKQDKVWRRMPDGTLREVPPPANRLALIKQTHSRTGHFGIRRTTAMLLNTWWWHGLQADVAAVVSACKECSRVDATFNAKPAELQPLPIKGLMYRWGVDLAGPFPKTPRGHNYLFIAVEHFSKHIVAVPIAEKTPECTSYVFLHNVLSKYGAMAECCHDRKGEWSGAFEQLLLEAKVDTRSTSANHPAANGAAEKAVHIVKRALEKTCMHKQNVRDWDLEVPWLLLGYNCSPQRNTGFSPYQMLFVHAPVIPPAVTERMQEPIDLDSPSAAATSLLQRKELVSRICPEAMSNLQITQHRDTMRYTQIRSGTYEPKHAKFEAGTCSAWNLLSLQYQLATGCALGTTLPNDRASARPTATH</sequence>
<keyword evidence="4" id="KW-1185">Reference proteome</keyword>